<dbReference type="STRING" id="1776334.APZ16_02515"/>
<dbReference type="Pfam" id="PF01979">
    <property type="entry name" value="Amidohydro_1"/>
    <property type="match status" value="1"/>
</dbReference>
<dbReference type="Gene3D" id="2.30.40.10">
    <property type="entry name" value="Urease, subunit C, domain 1"/>
    <property type="match status" value="1"/>
</dbReference>
<dbReference type="SUPFAM" id="SSF51338">
    <property type="entry name" value="Composite domain of metallo-dependent hydrolases"/>
    <property type="match status" value="1"/>
</dbReference>
<reference evidence="2 3" key="1">
    <citation type="journal article" date="2016" name="Nat. Microbiol.">
        <title>Genomic inference of the metabolism of cosmopolitan subsurface Archaea, Hadesarchaea.</title>
        <authorList>
            <person name="Baker B.J."/>
            <person name="Saw J.H."/>
            <person name="Lind A.E."/>
            <person name="Lazar C.S."/>
            <person name="Hinrichs K.-U."/>
            <person name="Teske A.P."/>
            <person name="Ettema T.J."/>
        </authorList>
    </citation>
    <scope>NUCLEOTIDE SEQUENCE [LARGE SCALE GENOMIC DNA]</scope>
</reference>
<evidence type="ECO:0000313" key="3">
    <source>
        <dbReference type="Proteomes" id="UP000074294"/>
    </source>
</evidence>
<dbReference type="InterPro" id="IPR032466">
    <property type="entry name" value="Metal_Hydrolase"/>
</dbReference>
<evidence type="ECO:0000259" key="1">
    <source>
        <dbReference type="Pfam" id="PF01979"/>
    </source>
</evidence>
<accession>A0A147JY09</accession>
<sequence length="416" mass="44633">MDAISEIVAIENIGKLVSGDINRPILEADTILIRDGKIAEIGWKGEIDVESAKTRIDAMGQVVTPGFIDPHTHMVIGDWTPIQKAIGWMEGALLAGVTTMISQGENNIGGLPMDPVGNKALAILAAKTYKKYRPGGFLKVHGGALMLVEGLTEQDFKEMAEAGVWLIAEIGGCGLYKPKDVVPMVKWARKYGFKVSAHLGPVSIPLSAPLMADEIIEIDPDLAVHVNGGSTSVPFSEVKKLVDDADFHLEAVFNGNPRAAVEMVDYMRKKDALNRLVIGSDTPTGNGMIPVAILRMVVQIASLNRLPAAEVIAAATGNTADTFGLNVGKIEVGREADIIILDRPAGSQGRDALEAIEIGDIPGTTLIMVDGQIVALRGRDTRQTAGCVKINGVERKITTMEDYLWGPWKFAIDRLI</sequence>
<dbReference type="GO" id="GO:0016810">
    <property type="term" value="F:hydrolase activity, acting on carbon-nitrogen (but not peptide) bonds"/>
    <property type="evidence" value="ECO:0007669"/>
    <property type="project" value="InterPro"/>
</dbReference>
<dbReference type="InterPro" id="IPR051781">
    <property type="entry name" value="Metallo-dep_Hydrolase"/>
</dbReference>
<dbReference type="AlphaFoldDB" id="A0A147JY09"/>
<dbReference type="Proteomes" id="UP000074294">
    <property type="component" value="Unassembled WGS sequence"/>
</dbReference>
<dbReference type="CDD" id="cd01292">
    <property type="entry name" value="metallo-dependent_hydrolases"/>
    <property type="match status" value="1"/>
</dbReference>
<organism evidence="2 3">
    <name type="scientific">Hadarchaeum yellowstonense</name>
    <dbReference type="NCBI Taxonomy" id="1776334"/>
    <lineage>
        <taxon>Archaea</taxon>
        <taxon>Methanobacteriati</taxon>
        <taxon>Candidatus Hadarchaeota</taxon>
        <taxon>Candidatus Hadarchaeia</taxon>
        <taxon>Candidatus Hadarchaeales</taxon>
        <taxon>Candidatus Hadarchaeaceae</taxon>
        <taxon>Candidatus Hadarchaeum</taxon>
    </lineage>
</organism>
<evidence type="ECO:0000313" key="2">
    <source>
        <dbReference type="EMBL" id="KUO41391.1"/>
    </source>
</evidence>
<dbReference type="InterPro" id="IPR011059">
    <property type="entry name" value="Metal-dep_hydrolase_composite"/>
</dbReference>
<dbReference type="InterPro" id="IPR006680">
    <property type="entry name" value="Amidohydro-rel"/>
</dbReference>
<comment type="caution">
    <text evidence="2">The sequence shown here is derived from an EMBL/GenBank/DDBJ whole genome shotgun (WGS) entry which is preliminary data.</text>
</comment>
<dbReference type="EMBL" id="LQMQ01000022">
    <property type="protein sequence ID" value="KUO41391.1"/>
    <property type="molecule type" value="Genomic_DNA"/>
</dbReference>
<gene>
    <name evidence="2" type="ORF">APZ16_02515</name>
</gene>
<dbReference type="PANTHER" id="PTHR43135">
    <property type="entry name" value="ALPHA-D-RIBOSE 1-METHYLPHOSPHONATE 5-TRIPHOSPHATE DIPHOSPHATASE"/>
    <property type="match status" value="1"/>
</dbReference>
<feature type="domain" description="Amidohydrolase-related" evidence="1">
    <location>
        <begin position="275"/>
        <end position="374"/>
    </location>
</feature>
<name>A0A147JY09_HADYE</name>
<dbReference type="SUPFAM" id="SSF51556">
    <property type="entry name" value="Metallo-dependent hydrolases"/>
    <property type="match status" value="1"/>
</dbReference>
<dbReference type="Gene3D" id="3.20.20.140">
    <property type="entry name" value="Metal-dependent hydrolases"/>
    <property type="match status" value="1"/>
</dbReference>
<dbReference type="PANTHER" id="PTHR43135:SF3">
    <property type="entry name" value="ALPHA-D-RIBOSE 1-METHYLPHOSPHONATE 5-TRIPHOSPHATE DIPHOSPHATASE"/>
    <property type="match status" value="1"/>
</dbReference>
<protein>
    <recommendedName>
        <fullName evidence="1">Amidohydrolase-related domain-containing protein</fullName>
    </recommendedName>
</protein>
<proteinExistence type="predicted"/>